<dbReference type="SUPFAM" id="SSF47923">
    <property type="entry name" value="Ypt/Rab-GAP domain of gyp1p"/>
    <property type="match status" value="1"/>
</dbReference>
<keyword evidence="2" id="KW-1185">Reference proteome</keyword>
<dbReference type="Gene3D" id="1.10.8.270">
    <property type="entry name" value="putative rabgap domain of human tbc1 domain family member 14 like domains"/>
    <property type="match status" value="1"/>
</dbReference>
<dbReference type="PROSITE" id="PS50086">
    <property type="entry name" value="TBC_RABGAP"/>
    <property type="match status" value="1"/>
</dbReference>
<dbReference type="InterPro" id="IPR000195">
    <property type="entry name" value="Rab-GAP-TBC_dom"/>
</dbReference>
<sequence>RNRCYELTDDLVVHQELVKCLKRGVVAAHNQRDAFFYSQIDLDLEQMLPNNKLFESEQSPKVASLEHILYAFRFHNRSVEYCQGLNRLGAIGTALP</sequence>
<dbReference type="WBParaSite" id="GPLIN_001578400">
    <property type="protein sequence ID" value="GPLIN_001578400"/>
    <property type="gene ID" value="GPLIN_001578400"/>
</dbReference>
<protein>
    <submittedName>
        <fullName evidence="3">Rab-GAP TBC domain-containing protein</fullName>
    </submittedName>
</protein>
<dbReference type="InterPro" id="IPR035969">
    <property type="entry name" value="Rab-GAP_TBC_sf"/>
</dbReference>
<evidence type="ECO:0000313" key="3">
    <source>
        <dbReference type="WBParaSite" id="GPLIN_001578400"/>
    </source>
</evidence>
<dbReference type="Proteomes" id="UP000050741">
    <property type="component" value="Unassembled WGS sequence"/>
</dbReference>
<organism evidence="2 3">
    <name type="scientific">Globodera pallida</name>
    <name type="common">Potato cyst nematode worm</name>
    <name type="synonym">Heterodera pallida</name>
    <dbReference type="NCBI Taxonomy" id="36090"/>
    <lineage>
        <taxon>Eukaryota</taxon>
        <taxon>Metazoa</taxon>
        <taxon>Ecdysozoa</taxon>
        <taxon>Nematoda</taxon>
        <taxon>Chromadorea</taxon>
        <taxon>Rhabditida</taxon>
        <taxon>Tylenchina</taxon>
        <taxon>Tylenchomorpha</taxon>
        <taxon>Tylenchoidea</taxon>
        <taxon>Heteroderidae</taxon>
        <taxon>Heteroderinae</taxon>
        <taxon>Globodera</taxon>
    </lineage>
</organism>
<accession>A0A183CSC6</accession>
<dbReference type="Pfam" id="PF00566">
    <property type="entry name" value="RabGAP-TBC"/>
    <property type="match status" value="1"/>
</dbReference>
<reference evidence="3" key="3">
    <citation type="submission" date="2016-06" db="UniProtKB">
        <authorList>
            <consortium name="WormBaseParasite"/>
        </authorList>
    </citation>
    <scope>IDENTIFICATION</scope>
</reference>
<reference evidence="2" key="1">
    <citation type="submission" date="2013-12" db="EMBL/GenBank/DDBJ databases">
        <authorList>
            <person name="Aslett M."/>
        </authorList>
    </citation>
    <scope>NUCLEOTIDE SEQUENCE [LARGE SCALE GENOMIC DNA]</scope>
    <source>
        <strain evidence="2">Lindley</strain>
    </source>
</reference>
<evidence type="ECO:0000313" key="2">
    <source>
        <dbReference type="Proteomes" id="UP000050741"/>
    </source>
</evidence>
<name>A0A183CSC6_GLOPA</name>
<reference evidence="2" key="2">
    <citation type="submission" date="2014-05" db="EMBL/GenBank/DDBJ databases">
        <title>The genome and life-stage specific transcriptomes of Globodera pallida elucidate key aspects of plant parasitism by a cyst nematode.</title>
        <authorList>
            <person name="Cotton J.A."/>
            <person name="Lilley C.J."/>
            <person name="Jones L.M."/>
            <person name="Kikuchi T."/>
            <person name="Reid A.J."/>
            <person name="Thorpe P."/>
            <person name="Tsai I.J."/>
            <person name="Beasley H."/>
            <person name="Blok V."/>
            <person name="Cock P.J.A."/>
            <person name="Van den Akker S.E."/>
            <person name="Holroyd N."/>
            <person name="Hunt M."/>
            <person name="Mantelin S."/>
            <person name="Naghra H."/>
            <person name="Pain A."/>
            <person name="Palomares-Rius J.E."/>
            <person name="Zarowiecki M."/>
            <person name="Berriman M."/>
            <person name="Jones J.T."/>
            <person name="Urwin P.E."/>
        </authorList>
    </citation>
    <scope>NUCLEOTIDE SEQUENCE [LARGE SCALE GENOMIC DNA]</scope>
    <source>
        <strain evidence="2">Lindley</strain>
    </source>
</reference>
<dbReference type="AlphaFoldDB" id="A0A183CSC6"/>
<proteinExistence type="predicted"/>
<evidence type="ECO:0000259" key="1">
    <source>
        <dbReference type="PROSITE" id="PS50086"/>
    </source>
</evidence>
<feature type="domain" description="Rab-GAP TBC" evidence="1">
    <location>
        <begin position="1"/>
        <end position="96"/>
    </location>
</feature>